<dbReference type="InterPro" id="IPR031952">
    <property type="entry name" value="MOEP19_KH-like"/>
</dbReference>
<dbReference type="PANTHER" id="PTHR19447">
    <property type="entry name" value="OOCYTE-EXPRESSED PROTEIN HOMOLOG-RELATED"/>
    <property type="match status" value="1"/>
</dbReference>
<dbReference type="GO" id="GO:0032991">
    <property type="term" value="C:protein-containing complex"/>
    <property type="evidence" value="ECO:0007669"/>
    <property type="project" value="TreeGrafter"/>
</dbReference>
<proteinExistence type="inferred from homology"/>
<dbReference type="Gene3D" id="3.30.1370.10">
    <property type="entry name" value="K Homology domain, type 1"/>
    <property type="match status" value="1"/>
</dbReference>
<dbReference type="GO" id="GO:0003723">
    <property type="term" value="F:RNA binding"/>
    <property type="evidence" value="ECO:0007669"/>
    <property type="project" value="InterPro"/>
</dbReference>
<keyword evidence="5" id="KW-0539">Nucleus</keyword>
<dbReference type="CDD" id="cd12795">
    <property type="entry name" value="FILIA_N_like"/>
    <property type="match status" value="1"/>
</dbReference>
<evidence type="ECO:0000313" key="8">
    <source>
        <dbReference type="Proteomes" id="UP000005225"/>
    </source>
</evidence>
<dbReference type="EMBL" id="AAQR03067293">
    <property type="status" value="NOT_ANNOTATED_CDS"/>
    <property type="molecule type" value="Genomic_DNA"/>
</dbReference>
<dbReference type="AlphaFoldDB" id="H0XUH8"/>
<dbReference type="GeneTree" id="ENSGT00940000162601"/>
<evidence type="ECO:0000259" key="6">
    <source>
        <dbReference type="Pfam" id="PF16005"/>
    </source>
</evidence>
<evidence type="ECO:0000256" key="2">
    <source>
        <dbReference type="ARBA" id="ARBA00004496"/>
    </source>
</evidence>
<sequence>MRRRGGEERRRGGAGEARQLCSLSRLSLAPANFSKRPYWFHSEFLKSPKTIHLESWLVEAIFGSGRDGERIPHVECISNVLLHVNRWDPKGEAEILIFGRPYYQKDTCKVIMNLADYYRE</sequence>
<dbReference type="OMA" id="VNRWDPD"/>
<organism evidence="7 8">
    <name type="scientific">Otolemur garnettii</name>
    <name type="common">Small-eared galago</name>
    <name type="synonym">Garnett's greater bushbaby</name>
    <dbReference type="NCBI Taxonomy" id="30611"/>
    <lineage>
        <taxon>Eukaryota</taxon>
        <taxon>Metazoa</taxon>
        <taxon>Chordata</taxon>
        <taxon>Craniata</taxon>
        <taxon>Vertebrata</taxon>
        <taxon>Euteleostomi</taxon>
        <taxon>Mammalia</taxon>
        <taxon>Eutheria</taxon>
        <taxon>Euarchontoglires</taxon>
        <taxon>Primates</taxon>
        <taxon>Strepsirrhini</taxon>
        <taxon>Lorisiformes</taxon>
        <taxon>Galagidae</taxon>
        <taxon>Otolemur</taxon>
    </lineage>
</organism>
<accession>H0XUH8</accession>
<comment type="subcellular location">
    <subcellularLocation>
        <location evidence="2">Cytoplasm</location>
    </subcellularLocation>
    <subcellularLocation>
        <location evidence="1">Nucleus</location>
    </subcellularLocation>
</comment>
<dbReference type="Proteomes" id="UP000005225">
    <property type="component" value="Unassembled WGS sequence"/>
</dbReference>
<reference evidence="7" key="3">
    <citation type="submission" date="2025-09" db="UniProtKB">
        <authorList>
            <consortium name="Ensembl"/>
        </authorList>
    </citation>
    <scope>IDENTIFICATION</scope>
</reference>
<evidence type="ECO:0000256" key="1">
    <source>
        <dbReference type="ARBA" id="ARBA00004123"/>
    </source>
</evidence>
<protein>
    <submittedName>
        <fullName evidence="7">KH domain containing 3 like, subcortical maternal complex member</fullName>
    </submittedName>
</protein>
<dbReference type="GO" id="GO:0005737">
    <property type="term" value="C:cytoplasm"/>
    <property type="evidence" value="ECO:0007669"/>
    <property type="project" value="UniProtKB-SubCell"/>
</dbReference>
<dbReference type="InterPro" id="IPR051778">
    <property type="entry name" value="KHDC1"/>
</dbReference>
<comment type="similarity">
    <text evidence="3">Belongs to the KHDC1 family.</text>
</comment>
<dbReference type="GO" id="GO:0005634">
    <property type="term" value="C:nucleus"/>
    <property type="evidence" value="ECO:0007669"/>
    <property type="project" value="UniProtKB-SubCell"/>
</dbReference>
<keyword evidence="4" id="KW-0963">Cytoplasm</keyword>
<dbReference type="Pfam" id="PF16005">
    <property type="entry name" value="MOEP19"/>
    <property type="match status" value="1"/>
</dbReference>
<feature type="domain" description="KH-like RNA-binding" evidence="6">
    <location>
        <begin position="35"/>
        <end position="120"/>
    </location>
</feature>
<keyword evidence="8" id="KW-1185">Reference proteome</keyword>
<evidence type="ECO:0000256" key="4">
    <source>
        <dbReference type="ARBA" id="ARBA00022490"/>
    </source>
</evidence>
<reference evidence="7" key="2">
    <citation type="submission" date="2025-08" db="UniProtKB">
        <authorList>
            <consortium name="Ensembl"/>
        </authorList>
    </citation>
    <scope>IDENTIFICATION</scope>
</reference>
<dbReference type="HOGENOM" id="CLU_166508_0_0_1"/>
<reference evidence="8" key="1">
    <citation type="submission" date="2011-03" db="EMBL/GenBank/DDBJ databases">
        <title>Version 3 of the genome sequence of Otolemur garnettii (Bushbaby).</title>
        <authorList>
            <consortium name="The Broad Institute Genome Sequencing Platform"/>
            <person name="Di Palma F."/>
            <person name="Johnson J."/>
            <person name="Lander E.S."/>
            <person name="Lindblad-Toh K."/>
            <person name="Jaffe D.B."/>
            <person name="Gnerre S."/>
            <person name="MacCallum I."/>
            <person name="Przybylski D."/>
            <person name="Ribeiro F.J."/>
            <person name="Burton J.N."/>
            <person name="Walker B.J."/>
            <person name="Sharpe T."/>
            <person name="Hall G."/>
        </authorList>
    </citation>
    <scope>NUCLEOTIDE SEQUENCE [LARGE SCALE GENOMIC DNA]</scope>
</reference>
<dbReference type="InterPro" id="IPR036612">
    <property type="entry name" value="KH_dom_type_1_sf"/>
</dbReference>
<dbReference type="PANTHER" id="PTHR19447:SF15">
    <property type="entry name" value="KH DOMAIN-CONTAINING PROTEIN 3"/>
    <property type="match status" value="1"/>
</dbReference>
<name>H0XUH8_OTOGA</name>
<evidence type="ECO:0000256" key="3">
    <source>
        <dbReference type="ARBA" id="ARBA00009081"/>
    </source>
</evidence>
<evidence type="ECO:0000313" key="7">
    <source>
        <dbReference type="Ensembl" id="ENSOGAP00000019770.1"/>
    </source>
</evidence>
<dbReference type="Ensembl" id="ENSOGAT00000030426.1">
    <property type="protein sequence ID" value="ENSOGAP00000019770.1"/>
    <property type="gene ID" value="ENSOGAG00000016691.2"/>
</dbReference>
<dbReference type="EMBL" id="AAQR03067294">
    <property type="status" value="NOT_ANNOTATED_CDS"/>
    <property type="molecule type" value="Genomic_DNA"/>
</dbReference>
<evidence type="ECO:0000256" key="5">
    <source>
        <dbReference type="ARBA" id="ARBA00023242"/>
    </source>
</evidence>